<comment type="caution">
    <text evidence="1">The sequence shown here is derived from an EMBL/GenBank/DDBJ whole genome shotgun (WGS) entry which is preliminary data.</text>
</comment>
<evidence type="ECO:0000313" key="1">
    <source>
        <dbReference type="EMBL" id="GMT14040.1"/>
    </source>
</evidence>
<organism evidence="1 2">
    <name type="scientific">Pristionchus fissidentatus</name>
    <dbReference type="NCBI Taxonomy" id="1538716"/>
    <lineage>
        <taxon>Eukaryota</taxon>
        <taxon>Metazoa</taxon>
        <taxon>Ecdysozoa</taxon>
        <taxon>Nematoda</taxon>
        <taxon>Chromadorea</taxon>
        <taxon>Rhabditida</taxon>
        <taxon>Rhabditina</taxon>
        <taxon>Diplogasteromorpha</taxon>
        <taxon>Diplogasteroidea</taxon>
        <taxon>Neodiplogasteridae</taxon>
        <taxon>Pristionchus</taxon>
    </lineage>
</organism>
<protein>
    <submittedName>
        <fullName evidence="1">Uncharacterized protein</fullName>
    </submittedName>
</protein>
<keyword evidence="2" id="KW-1185">Reference proteome</keyword>
<feature type="non-terminal residue" evidence="1">
    <location>
        <position position="1"/>
    </location>
</feature>
<gene>
    <name evidence="1" type="ORF">PFISCL1PPCAC_5337</name>
</gene>
<dbReference type="Proteomes" id="UP001432322">
    <property type="component" value="Unassembled WGS sequence"/>
</dbReference>
<reference evidence="1" key="1">
    <citation type="submission" date="2023-10" db="EMBL/GenBank/DDBJ databases">
        <title>Genome assembly of Pristionchus species.</title>
        <authorList>
            <person name="Yoshida K."/>
            <person name="Sommer R.J."/>
        </authorList>
    </citation>
    <scope>NUCLEOTIDE SEQUENCE</scope>
    <source>
        <strain evidence="1">RS5133</strain>
    </source>
</reference>
<dbReference type="EMBL" id="BTSY01000002">
    <property type="protein sequence ID" value="GMT14040.1"/>
    <property type="molecule type" value="Genomic_DNA"/>
</dbReference>
<feature type="non-terminal residue" evidence="1">
    <location>
        <position position="73"/>
    </location>
</feature>
<name>A0AAV5V823_9BILA</name>
<evidence type="ECO:0000313" key="2">
    <source>
        <dbReference type="Proteomes" id="UP001432322"/>
    </source>
</evidence>
<dbReference type="AlphaFoldDB" id="A0AAV5V823"/>
<sequence length="73" mass="8341">GWLLAGLLLTMSLRHQFVLHDERNQCADVHIVRENLSWMNFIISVTSICFGKSLSDLILLHFVETTPSILRCS</sequence>
<accession>A0AAV5V823</accession>
<proteinExistence type="predicted"/>